<organism evidence="3">
    <name type="scientific">Hexamita inflata</name>
    <dbReference type="NCBI Taxonomy" id="28002"/>
    <lineage>
        <taxon>Eukaryota</taxon>
        <taxon>Metamonada</taxon>
        <taxon>Diplomonadida</taxon>
        <taxon>Hexamitidae</taxon>
        <taxon>Hexamitinae</taxon>
        <taxon>Hexamita</taxon>
    </lineage>
</organism>
<comment type="caution">
    <text evidence="3">The sequence shown here is derived from an EMBL/GenBank/DDBJ whole genome shotgun (WGS) entry which is preliminary data.</text>
</comment>
<dbReference type="EMBL" id="CAXDID020000053">
    <property type="protein sequence ID" value="CAL6006021.1"/>
    <property type="molecule type" value="Genomic_DNA"/>
</dbReference>
<evidence type="ECO:0000313" key="3">
    <source>
        <dbReference type="EMBL" id="CAI9916573.1"/>
    </source>
</evidence>
<proteinExistence type="predicted"/>
<gene>
    <name evidence="4" type="ORF">HINF_LOCUS19947</name>
    <name evidence="3" type="ORF">HINF_LOCUS4218</name>
</gene>
<accession>A0AA86TLM6</accession>
<evidence type="ECO:0000313" key="4">
    <source>
        <dbReference type="EMBL" id="CAL6006021.1"/>
    </source>
</evidence>
<reference evidence="3" key="1">
    <citation type="submission" date="2023-06" db="EMBL/GenBank/DDBJ databases">
        <authorList>
            <person name="Kurt Z."/>
        </authorList>
    </citation>
    <scope>NUCLEOTIDE SEQUENCE</scope>
</reference>
<keyword evidence="2" id="KW-0472">Membrane</keyword>
<keyword evidence="2" id="KW-1133">Transmembrane helix</keyword>
<dbReference type="AlphaFoldDB" id="A0AA86TLM6"/>
<evidence type="ECO:0000313" key="5">
    <source>
        <dbReference type="Proteomes" id="UP001642409"/>
    </source>
</evidence>
<name>A0AA86TLM6_9EUKA</name>
<keyword evidence="1" id="KW-0175">Coiled coil</keyword>
<keyword evidence="5" id="KW-1185">Reference proteome</keyword>
<evidence type="ECO:0000256" key="2">
    <source>
        <dbReference type="SAM" id="Phobius"/>
    </source>
</evidence>
<feature type="coiled-coil region" evidence="1">
    <location>
        <begin position="11"/>
        <end position="38"/>
    </location>
</feature>
<evidence type="ECO:0000256" key="1">
    <source>
        <dbReference type="SAM" id="Coils"/>
    </source>
</evidence>
<keyword evidence="2" id="KW-0812">Transmembrane</keyword>
<dbReference type="EMBL" id="CATOUU010000108">
    <property type="protein sequence ID" value="CAI9916573.1"/>
    <property type="molecule type" value="Genomic_DNA"/>
</dbReference>
<reference evidence="4 5" key="2">
    <citation type="submission" date="2024-07" db="EMBL/GenBank/DDBJ databases">
        <authorList>
            <person name="Akdeniz Z."/>
        </authorList>
    </citation>
    <scope>NUCLEOTIDE SEQUENCE [LARGE SCALE GENOMIC DNA]</scope>
</reference>
<dbReference type="Proteomes" id="UP001642409">
    <property type="component" value="Unassembled WGS sequence"/>
</dbReference>
<feature type="transmembrane region" description="Helical" evidence="2">
    <location>
        <begin position="213"/>
        <end position="232"/>
    </location>
</feature>
<protein>
    <submittedName>
        <fullName evidence="4">Hypothetical_protein</fullName>
    </submittedName>
</protein>
<sequence>MADTIDLPKEVQLLESSFNKLKERMDNVTQQITKNENISQLNEEEVNQVYFQLRLLQFKVGEFEMMQQIYFFESDTFIEEGVTYEHIQLLGKFTKHMQPILNNACSNLDSFMVSANENMKNKRLALREEQLKNISSQEAEIDVENLMSDFAAEANSAIASLKTQQLETNEILNSGEGKMNELQDVTQANIKGVKEATGTVRKAMDALKKNKDLLFMGSALLMLLALVLILIIT</sequence>